<feature type="signal peptide" evidence="2">
    <location>
        <begin position="1"/>
        <end position="24"/>
    </location>
</feature>
<dbReference type="STRING" id="1544413.Clow_01110"/>
<dbReference type="Gene3D" id="3.10.105.10">
    <property type="entry name" value="Dipeptide-binding Protein, Domain 3"/>
    <property type="match status" value="1"/>
</dbReference>
<dbReference type="CDD" id="cd08494">
    <property type="entry name" value="PBP2_NikA_DppA_OppA_like_6"/>
    <property type="match status" value="1"/>
</dbReference>
<protein>
    <submittedName>
        <fullName evidence="4">Heme-binding protein A</fullName>
    </submittedName>
</protein>
<dbReference type="GO" id="GO:0015833">
    <property type="term" value="P:peptide transport"/>
    <property type="evidence" value="ECO:0007669"/>
    <property type="project" value="TreeGrafter"/>
</dbReference>
<comment type="caution">
    <text evidence="4">The sequence shown here is derived from an EMBL/GenBank/DDBJ whole genome shotgun (WGS) entry which is preliminary data.</text>
</comment>
<keyword evidence="5" id="KW-1185">Reference proteome</keyword>
<evidence type="ECO:0000256" key="1">
    <source>
        <dbReference type="ARBA" id="ARBA00022729"/>
    </source>
</evidence>
<evidence type="ECO:0000313" key="4">
    <source>
        <dbReference type="EMBL" id="KQB86899.1"/>
    </source>
</evidence>
<dbReference type="SUPFAM" id="SSF53850">
    <property type="entry name" value="Periplasmic binding protein-like II"/>
    <property type="match status" value="1"/>
</dbReference>
<dbReference type="GO" id="GO:0043190">
    <property type="term" value="C:ATP-binding cassette (ABC) transporter complex"/>
    <property type="evidence" value="ECO:0007669"/>
    <property type="project" value="InterPro"/>
</dbReference>
<dbReference type="Gene3D" id="3.40.190.10">
    <property type="entry name" value="Periplasmic binding protein-like II"/>
    <property type="match status" value="1"/>
</dbReference>
<reference evidence="4 5" key="1">
    <citation type="submission" date="2015-10" db="EMBL/GenBank/DDBJ databases">
        <title>Corynebacteirum lowii and Corynebacterium oculi species nova, derived from human clinical disease and and emended description of Corynebacterium mastiditis.</title>
        <authorList>
            <person name="Bernard K."/>
            <person name="Pacheco A.L."/>
            <person name="Mcdougall C."/>
            <person name="Burtx T."/>
            <person name="Weibe D."/>
            <person name="Tyler S."/>
            <person name="Olson A.B."/>
            <person name="Cnockaert M."/>
            <person name="Eguchi H."/>
            <person name="Kuwahara T."/>
            <person name="Nakayama-Imaohji H."/>
            <person name="Boudewijins M."/>
            <person name="Van Hoecke F."/>
            <person name="Bernier A.-M."/>
            <person name="Vandamme P."/>
        </authorList>
    </citation>
    <scope>NUCLEOTIDE SEQUENCE [LARGE SCALE GENOMIC DNA]</scope>
    <source>
        <strain evidence="4 5">NML 130206</strain>
    </source>
</reference>
<dbReference type="PIRSF" id="PIRSF002741">
    <property type="entry name" value="MppA"/>
    <property type="match status" value="1"/>
</dbReference>
<dbReference type="GO" id="GO:1904680">
    <property type="term" value="F:peptide transmembrane transporter activity"/>
    <property type="evidence" value="ECO:0007669"/>
    <property type="project" value="TreeGrafter"/>
</dbReference>
<dbReference type="GO" id="GO:0042597">
    <property type="term" value="C:periplasmic space"/>
    <property type="evidence" value="ECO:0007669"/>
    <property type="project" value="UniProtKB-ARBA"/>
</dbReference>
<dbReference type="AlphaFoldDB" id="A0A0Q0ZAH7"/>
<dbReference type="PROSITE" id="PS51257">
    <property type="entry name" value="PROKAR_LIPOPROTEIN"/>
    <property type="match status" value="1"/>
</dbReference>
<feature type="chain" id="PRO_5039388164" evidence="2">
    <location>
        <begin position="25"/>
        <end position="523"/>
    </location>
</feature>
<accession>A0A0Q0ZAH7</accession>
<dbReference type="InterPro" id="IPR000914">
    <property type="entry name" value="SBP_5_dom"/>
</dbReference>
<dbReference type="InterPro" id="IPR030678">
    <property type="entry name" value="Peptide/Ni-bd"/>
</dbReference>
<proteinExistence type="predicted"/>
<dbReference type="PANTHER" id="PTHR30290:SF38">
    <property type="entry name" value="D,D-DIPEPTIDE-BINDING PERIPLASMIC PROTEIN DDPA-RELATED"/>
    <property type="match status" value="1"/>
</dbReference>
<evidence type="ECO:0000256" key="2">
    <source>
        <dbReference type="SAM" id="SignalP"/>
    </source>
</evidence>
<dbReference type="RefSeq" id="WP_055177368.1">
    <property type="nucleotide sequence ID" value="NZ_JAUSQY010000001.1"/>
</dbReference>
<name>A0A0Q0ZAH7_9CORY</name>
<keyword evidence="1 2" id="KW-0732">Signal</keyword>
<dbReference type="PATRIC" id="fig|1544413.3.peg.1115"/>
<dbReference type="EMBL" id="LKEV01000002">
    <property type="protein sequence ID" value="KQB86899.1"/>
    <property type="molecule type" value="Genomic_DNA"/>
</dbReference>
<dbReference type="Proteomes" id="UP000050488">
    <property type="component" value="Unassembled WGS sequence"/>
</dbReference>
<dbReference type="PANTHER" id="PTHR30290">
    <property type="entry name" value="PERIPLASMIC BINDING COMPONENT OF ABC TRANSPORTER"/>
    <property type="match status" value="1"/>
</dbReference>
<dbReference type="InterPro" id="IPR039424">
    <property type="entry name" value="SBP_5"/>
</dbReference>
<gene>
    <name evidence="4" type="primary">hbpA_1</name>
    <name evidence="4" type="ORF">Clow_01110</name>
</gene>
<organism evidence="4 5">
    <name type="scientific">Corynebacterium lowii</name>
    <dbReference type="NCBI Taxonomy" id="1544413"/>
    <lineage>
        <taxon>Bacteria</taxon>
        <taxon>Bacillati</taxon>
        <taxon>Actinomycetota</taxon>
        <taxon>Actinomycetes</taxon>
        <taxon>Mycobacteriales</taxon>
        <taxon>Corynebacteriaceae</taxon>
        <taxon>Corynebacterium</taxon>
    </lineage>
</organism>
<sequence>MFSRNPARPLTALVLALLPLSVAACSAGSTASTSVASQSENRAHTVVLAANAAPASLDFTTTSGAAIPQALMGNVYETLVRIDSSGDIQPGLAQSWEVSEDGTTYTFHLRPGVRFSNGDAFSAHTAKFSLDRVLSDAWTNGLKAQMAPVASTTALDDLTLEVRLHQRSTTWLWNMGTLVGAMMSPQAVDDLAAHPVGTGPYEVDTWAVGSALRLRTNPDYWGESPANEGVEIRYFPDAISATNALESGDVDVLWGLQSPELLDPLQARGQWNIDVGTTNGEVLLSMNNRRAPFDDVAVRRAVLHAIDRQAVIDTVWDGYGVDTGGIPVPPTDPWYQPSQRYPFDPERARTLLNEAGYATDGTDPRLEVTITVPAMPYTQTTSELVYSQLRDVGFRVTLKSAEFPAVWLAQVLKKHDYDMSLIAHVEARDIPTLFGNPDYYLGYDSPRTRELLAAADAAAPEETTELMKQAVDSLMEEAAADTLMNFPSIVVSHPGIGGIDPTAVVDSLPLSRIAKSSTAKEQH</sequence>
<dbReference type="OrthoDB" id="9796817at2"/>
<evidence type="ECO:0000313" key="5">
    <source>
        <dbReference type="Proteomes" id="UP000050488"/>
    </source>
</evidence>
<evidence type="ECO:0000259" key="3">
    <source>
        <dbReference type="Pfam" id="PF00496"/>
    </source>
</evidence>
<dbReference type="Pfam" id="PF00496">
    <property type="entry name" value="SBP_bac_5"/>
    <property type="match status" value="1"/>
</dbReference>
<feature type="domain" description="Solute-binding protein family 5" evidence="3">
    <location>
        <begin position="88"/>
        <end position="424"/>
    </location>
</feature>